<dbReference type="AlphaFoldDB" id="A0A7J6BMA2"/>
<dbReference type="EMBL" id="JAAMOB010000024">
    <property type="protein sequence ID" value="KAF4095503.1"/>
    <property type="molecule type" value="Genomic_DNA"/>
</dbReference>
<accession>A0A7J6BMA2</accession>
<evidence type="ECO:0000313" key="1">
    <source>
        <dbReference type="EMBL" id="KAF4095503.1"/>
    </source>
</evidence>
<proteinExistence type="predicted"/>
<comment type="caution">
    <text evidence="1">The sequence shown here is derived from an EMBL/GenBank/DDBJ whole genome shotgun (WGS) entry which is preliminary data.</text>
</comment>
<organism evidence="1 2">
    <name type="scientific">Onychostoma macrolepis</name>
    <dbReference type="NCBI Taxonomy" id="369639"/>
    <lineage>
        <taxon>Eukaryota</taxon>
        <taxon>Metazoa</taxon>
        <taxon>Chordata</taxon>
        <taxon>Craniata</taxon>
        <taxon>Vertebrata</taxon>
        <taxon>Euteleostomi</taxon>
        <taxon>Actinopterygii</taxon>
        <taxon>Neopterygii</taxon>
        <taxon>Teleostei</taxon>
        <taxon>Ostariophysi</taxon>
        <taxon>Cypriniformes</taxon>
        <taxon>Cyprinidae</taxon>
        <taxon>Acrossocheilinae</taxon>
        <taxon>Onychostoma</taxon>
    </lineage>
</organism>
<keyword evidence="2" id="KW-1185">Reference proteome</keyword>
<name>A0A7J6BMA2_9TELE</name>
<dbReference type="Proteomes" id="UP000579812">
    <property type="component" value="Unassembled WGS sequence"/>
</dbReference>
<sequence>MFGSSDSPWSSEFIQEILLSAERTALLYHLSYLRLGKFPKLERPIRELNRETQRLFRCSEALIMKCVGTSSNLDSSLFPILRKTVEKNKPLLGAMYLEKARTWTDEIISAAGDIVKRYEQHSQSVALCAIDVIQLQKKKEEKETLRLEKMKSAEQLIKENRGLMSTYHLTELQQQLNLSRKQLGVIYSSVHLKKVQLYLSRIQQILLQLQKFWVRVGSVLDTLKDKTVVGDNLTEDLDDMKEEFLTSIEAAAEHWKSFGGCCRTVQGVFSVQSKDVYKFLEINPSSLSEDERKEQFESVMMKLKQISPQYSSTAAEN</sequence>
<evidence type="ECO:0000313" key="2">
    <source>
        <dbReference type="Proteomes" id="UP000579812"/>
    </source>
</evidence>
<protein>
    <submittedName>
        <fullName evidence="1">Uncharacterized protein</fullName>
    </submittedName>
</protein>
<gene>
    <name evidence="1" type="ORF">G5714_023106</name>
</gene>
<dbReference type="OrthoDB" id="8900126at2759"/>
<reference evidence="1 2" key="1">
    <citation type="submission" date="2020-04" db="EMBL/GenBank/DDBJ databases">
        <title>Chromosome-level genome assembly of a cyprinid fish Onychostoma macrolepis by integration of Nanopore Sequencing, Bionano and Hi-C technology.</title>
        <authorList>
            <person name="Wang D."/>
        </authorList>
    </citation>
    <scope>NUCLEOTIDE SEQUENCE [LARGE SCALE GENOMIC DNA]</scope>
    <source>
        <strain evidence="1">SWU-2019</strain>
        <tissue evidence="1">Muscle</tissue>
    </source>
</reference>